<dbReference type="EMBL" id="CM001402">
    <property type="protein sequence ID" value="EHO41494.1"/>
    <property type="molecule type" value="Genomic_DNA"/>
</dbReference>
<dbReference type="InParanoid" id="H1XTL9"/>
<feature type="compositionally biased region" description="Low complexity" evidence="1">
    <location>
        <begin position="401"/>
        <end position="412"/>
    </location>
</feature>
<dbReference type="Proteomes" id="UP000004671">
    <property type="component" value="Chromosome"/>
</dbReference>
<evidence type="ECO:0000313" key="2">
    <source>
        <dbReference type="EMBL" id="APF17386.1"/>
    </source>
</evidence>
<keyword evidence="4" id="KW-1185">Reference proteome</keyword>
<evidence type="ECO:0000313" key="3">
    <source>
        <dbReference type="EMBL" id="EHO41494.1"/>
    </source>
</evidence>
<dbReference type="KEGG" id="caby:Cabys_635"/>
<proteinExistence type="predicted"/>
<feature type="compositionally biased region" description="Acidic residues" evidence="1">
    <location>
        <begin position="315"/>
        <end position="338"/>
    </location>
</feature>
<name>H1XTL9_CALAY</name>
<dbReference type="STRING" id="880073.Cabys_635"/>
<evidence type="ECO:0000313" key="5">
    <source>
        <dbReference type="Proteomes" id="UP000183868"/>
    </source>
</evidence>
<dbReference type="EMBL" id="CP018099">
    <property type="protein sequence ID" value="APF17386.1"/>
    <property type="molecule type" value="Genomic_DNA"/>
</dbReference>
<evidence type="ECO:0000313" key="4">
    <source>
        <dbReference type="Proteomes" id="UP000004671"/>
    </source>
</evidence>
<dbReference type="OrthoDB" id="9777224at2"/>
<reference evidence="3 4" key="1">
    <citation type="submission" date="2011-09" db="EMBL/GenBank/DDBJ databases">
        <title>The permanent draft genome of Caldithrix abyssi DSM 13497.</title>
        <authorList>
            <consortium name="US DOE Joint Genome Institute (JGI-PGF)"/>
            <person name="Lucas S."/>
            <person name="Han J."/>
            <person name="Lapidus A."/>
            <person name="Bruce D."/>
            <person name="Goodwin L."/>
            <person name="Pitluck S."/>
            <person name="Peters L."/>
            <person name="Kyrpides N."/>
            <person name="Mavromatis K."/>
            <person name="Ivanova N."/>
            <person name="Mikhailova N."/>
            <person name="Chertkov O."/>
            <person name="Detter J.C."/>
            <person name="Tapia R."/>
            <person name="Han C."/>
            <person name="Land M."/>
            <person name="Hauser L."/>
            <person name="Markowitz V."/>
            <person name="Cheng J.-F."/>
            <person name="Hugenholtz P."/>
            <person name="Woyke T."/>
            <person name="Wu D."/>
            <person name="Spring S."/>
            <person name="Brambilla E."/>
            <person name="Klenk H.-P."/>
            <person name="Eisen J.A."/>
        </authorList>
    </citation>
    <scope>NUCLEOTIDE SEQUENCE [LARGE SCALE GENOMIC DNA]</scope>
    <source>
        <strain evidence="3 4">DSM 13497</strain>
    </source>
</reference>
<feature type="region of interest" description="Disordered" evidence="1">
    <location>
        <begin position="307"/>
        <end position="346"/>
    </location>
</feature>
<sequence>MLEDVMDVFIERIRKKVLANQKMNEIPLAYLMTLDIPQSIKHFFDQEVELWIREEEEKFTSSDRFDYDLPEVRVLIDRIFDILKQTARFTIPKFNQLLERAVKLQMNFVIEPHRTLTQFLFKDSNIISTIEVYDTLKYFFQFEYYKEAISDYFNNKYMKEISQDQFVTLINKIDEKVFAENRVEMALKVIKTIMNFLSEARGTEVTSLSADVLLAALKDRNLHDLVKRFENAQQQIQLSEFSFDEIESILFGRFEEALESPAEKLRFEDIESIEQEELRIEVDDIEVGETPLEQQIADAVEELEKVGEKIGAPELETDDIEEEEDEEEFEEEEEELEHEEMTTPEKDFELIEEPAADMSGELIEEQPLTVAEEPGAEEESFSIVEEPVESEPQPEVEEQPVEPQMPAEEPMLEQPPEPEPVKTSKVADDLADHLARQISGEGPLQDLHTMIKGRTRKKIIKKLFRKDEKTYNEFIDRLNAMSSWKEASHFIDDTFYELNINPYSKEAITFSDIVYMRFFPKDKYIGQNLEEDKFD</sequence>
<protein>
    <submittedName>
        <fullName evidence="3">Uncharacterized protein</fullName>
    </submittedName>
</protein>
<organism evidence="3 4">
    <name type="scientific">Caldithrix abyssi DSM 13497</name>
    <dbReference type="NCBI Taxonomy" id="880073"/>
    <lineage>
        <taxon>Bacteria</taxon>
        <taxon>Pseudomonadati</taxon>
        <taxon>Calditrichota</taxon>
        <taxon>Calditrichia</taxon>
        <taxon>Calditrichales</taxon>
        <taxon>Calditrichaceae</taxon>
        <taxon>Caldithrix</taxon>
    </lineage>
</organism>
<dbReference type="Proteomes" id="UP000183868">
    <property type="component" value="Chromosome"/>
</dbReference>
<evidence type="ECO:0000256" key="1">
    <source>
        <dbReference type="SAM" id="MobiDB-lite"/>
    </source>
</evidence>
<feature type="compositionally biased region" description="Acidic residues" evidence="1">
    <location>
        <begin position="374"/>
        <end position="400"/>
    </location>
</feature>
<dbReference type="HOGENOM" id="CLU_508711_0_0_0"/>
<gene>
    <name evidence="2" type="ORF">Cabys_635</name>
    <name evidence="3" type="ORF">Calab_1880</name>
</gene>
<dbReference type="AlphaFoldDB" id="H1XTL9"/>
<reference evidence="2 5" key="2">
    <citation type="submission" date="2016-11" db="EMBL/GenBank/DDBJ databases">
        <title>Genomic analysis of Caldithrix abyssi and proposal of a novel bacterial phylum Caldithrichaeota.</title>
        <authorList>
            <person name="Kublanov I."/>
            <person name="Sigalova O."/>
            <person name="Gavrilov S."/>
            <person name="Lebedinsky A."/>
            <person name="Ivanova N."/>
            <person name="Daum C."/>
            <person name="Reddy T."/>
            <person name="Klenk H.P."/>
            <person name="Goker M."/>
            <person name="Reva O."/>
            <person name="Miroshnichenko M."/>
            <person name="Kyprides N."/>
            <person name="Woyke T."/>
            <person name="Gelfand M."/>
        </authorList>
    </citation>
    <scope>NUCLEOTIDE SEQUENCE [LARGE SCALE GENOMIC DNA]</scope>
    <source>
        <strain evidence="2 5">LF13</strain>
    </source>
</reference>
<accession>H1XTL9</accession>
<feature type="region of interest" description="Disordered" evidence="1">
    <location>
        <begin position="370"/>
        <end position="423"/>
    </location>
</feature>
<dbReference type="eggNOG" id="ENOG503326T">
    <property type="taxonomic scope" value="Bacteria"/>
</dbReference>
<dbReference type="PaxDb" id="880073-Calab_1880"/>
<dbReference type="RefSeq" id="WP_006928633.1">
    <property type="nucleotide sequence ID" value="NZ_CM001402.1"/>
</dbReference>